<feature type="transmembrane region" description="Helical" evidence="1">
    <location>
        <begin position="157"/>
        <end position="177"/>
    </location>
</feature>
<proteinExistence type="predicted"/>
<dbReference type="EMBL" id="JABWQV010000001">
    <property type="protein sequence ID" value="MBC3345157.1"/>
    <property type="molecule type" value="Genomic_DNA"/>
</dbReference>
<feature type="transmembrane region" description="Helical" evidence="1">
    <location>
        <begin position="259"/>
        <end position="282"/>
    </location>
</feature>
<name>A0ABR6UL69_9PSED</name>
<reference evidence="2 3" key="1">
    <citation type="journal article" date="2020" name="Microorganisms">
        <title>Reliable Identification of Environmental Pseudomonas Isolates Using the rpoD Gene.</title>
        <authorList>
            <consortium name="The Broad Institute Genome Sequencing Platform"/>
            <person name="Girard L."/>
            <person name="Lood C."/>
            <person name="Rokni-Zadeh H."/>
            <person name="van Noort V."/>
            <person name="Lavigne R."/>
            <person name="De Mot R."/>
        </authorList>
    </citation>
    <scope>NUCLEOTIDE SEQUENCE [LARGE SCALE GENOMIC DNA]</scope>
    <source>
        <strain evidence="2 3">SWRI196</strain>
    </source>
</reference>
<keyword evidence="1" id="KW-0472">Membrane</keyword>
<feature type="transmembrane region" description="Helical" evidence="1">
    <location>
        <begin position="71"/>
        <end position="93"/>
    </location>
</feature>
<evidence type="ECO:0000256" key="1">
    <source>
        <dbReference type="SAM" id="Phobius"/>
    </source>
</evidence>
<protein>
    <submittedName>
        <fullName evidence="2">DMT family transporter</fullName>
    </submittedName>
</protein>
<feature type="transmembrane region" description="Helical" evidence="1">
    <location>
        <begin position="189"/>
        <end position="213"/>
    </location>
</feature>
<accession>A0ABR6UL69</accession>
<evidence type="ECO:0000313" key="3">
    <source>
        <dbReference type="Proteomes" id="UP000617171"/>
    </source>
</evidence>
<keyword evidence="1" id="KW-0812">Transmembrane</keyword>
<feature type="transmembrane region" description="Helical" evidence="1">
    <location>
        <begin position="233"/>
        <end position="252"/>
    </location>
</feature>
<dbReference type="Proteomes" id="UP000617171">
    <property type="component" value="Unassembled WGS sequence"/>
</dbReference>
<feature type="transmembrane region" description="Helical" evidence="1">
    <location>
        <begin position="288"/>
        <end position="310"/>
    </location>
</feature>
<sequence length="330" mass="34715">MPRSDSNTTTGVALAVVATLSWALNFIAPYVTGAYSIYDLMIVRFLIAGTLGAGVMVFYRARLRFLSREQQLLGASLGVIGYLGYSTCIAAGVIYAGPVLTPALIGMVPLLQAVLGNATSRTIEWRKLAIPLALMTGGLLLLNVGSVNHPPTGEGAWLKGLFFSISAVVLWLVFAALNQRGLEKLAVNASGAWTGLMMAGAGLGSLIALPAVLALDLLKLPSLGFSLSLAGHVYAWGLFIALMSSVVGAWAWNAASRRLPMVLSGQLISLESLFATVLGLVFHQRLPTLWETSGLAGVLVGVVVAVRIILTSSESTARARHNENIAKRSG</sequence>
<keyword evidence="1" id="KW-1133">Transmembrane helix</keyword>
<comment type="caution">
    <text evidence="2">The sequence shown here is derived from an EMBL/GenBank/DDBJ whole genome shotgun (WGS) entry which is preliminary data.</text>
</comment>
<gene>
    <name evidence="2" type="ORF">HU811_00735</name>
</gene>
<organism evidence="2 3">
    <name type="scientific">Pseudomonas tehranensis</name>
    <dbReference type="NCBI Taxonomy" id="2745502"/>
    <lineage>
        <taxon>Bacteria</taxon>
        <taxon>Pseudomonadati</taxon>
        <taxon>Pseudomonadota</taxon>
        <taxon>Gammaproteobacteria</taxon>
        <taxon>Pseudomonadales</taxon>
        <taxon>Pseudomonadaceae</taxon>
        <taxon>Pseudomonas</taxon>
    </lineage>
</organism>
<feature type="transmembrane region" description="Helical" evidence="1">
    <location>
        <begin position="128"/>
        <end position="145"/>
    </location>
</feature>
<evidence type="ECO:0000313" key="2">
    <source>
        <dbReference type="EMBL" id="MBC3345157.1"/>
    </source>
</evidence>
<feature type="transmembrane region" description="Helical" evidence="1">
    <location>
        <begin position="37"/>
        <end position="59"/>
    </location>
</feature>
<feature type="transmembrane region" description="Helical" evidence="1">
    <location>
        <begin position="99"/>
        <end position="116"/>
    </location>
</feature>
<dbReference type="RefSeq" id="WP_186653246.1">
    <property type="nucleotide sequence ID" value="NZ_JABWQV010000001.1"/>
</dbReference>
<keyword evidence="3" id="KW-1185">Reference proteome</keyword>
<feature type="transmembrane region" description="Helical" evidence="1">
    <location>
        <begin position="12"/>
        <end position="31"/>
    </location>
</feature>